<evidence type="ECO:0000256" key="1">
    <source>
        <dbReference type="SAM" id="SignalP"/>
    </source>
</evidence>
<dbReference type="RefSeq" id="WP_252770299.1">
    <property type="nucleotide sequence ID" value="NZ_JAMXMC010000007.1"/>
</dbReference>
<gene>
    <name evidence="2" type="ORF">M0L44_13840</name>
</gene>
<name>A0ABT1BQF4_9BURK</name>
<keyword evidence="1" id="KW-0732">Signal</keyword>
<comment type="caution">
    <text evidence="2">The sequence shown here is derived from an EMBL/GenBank/DDBJ whole genome shotgun (WGS) entry which is preliminary data.</text>
</comment>
<organism evidence="2 3">
    <name type="scientific">Ideonella oryzae</name>
    <dbReference type="NCBI Taxonomy" id="2937441"/>
    <lineage>
        <taxon>Bacteria</taxon>
        <taxon>Pseudomonadati</taxon>
        <taxon>Pseudomonadota</taxon>
        <taxon>Betaproteobacteria</taxon>
        <taxon>Burkholderiales</taxon>
        <taxon>Sphaerotilaceae</taxon>
        <taxon>Ideonella</taxon>
    </lineage>
</organism>
<evidence type="ECO:0000313" key="3">
    <source>
        <dbReference type="Proteomes" id="UP001204851"/>
    </source>
</evidence>
<feature type="chain" id="PRO_5047529279" evidence="1">
    <location>
        <begin position="18"/>
        <end position="510"/>
    </location>
</feature>
<proteinExistence type="predicted"/>
<evidence type="ECO:0000313" key="2">
    <source>
        <dbReference type="EMBL" id="MCO5977786.1"/>
    </source>
</evidence>
<protein>
    <submittedName>
        <fullName evidence="2">Uncharacterized protein</fullName>
    </submittedName>
</protein>
<keyword evidence="3" id="KW-1185">Reference proteome</keyword>
<sequence>MSLWGSILGSCALQALAQTPAAPPPTAAPDEALLTPARAMVMLDNQVLRVPGDEDIDLTGFHVYHQVNDWLSLGAGVYAPLLKGQYGGFTAFDVGAHLQQRLTDRIFVTAGLAGGGGGGGRSIEQSKVLSGTGGFYKAYAGLGYDFGPVAVGMNLAKMKFTHSAIDSTQANVFVEIPYSYLVAPFSHHGQGLSASDARLAAEDSGENMLTLVLDNFKQIRPEGSFKGTLGVADLQYAHFLAPNTYWYAGLGVGYYGLPLYNQVLGGLGQRLRVSPRVNLYAQLGVGSGGYAPEKINTDSGLLVYPKVSAEYALTPSLGLSLSAGYLAAPKGSSRNVTYGLALTHHLRSGAAAAGWGDAGAGSHYKAFRVSLFQQTEFHVRYREQDRGNLQMVGTQMDAMLDDRWFIPVQAAVAYSAYLSYPGYGELLAGLGLQTRAAPGERLQAFGQLMAGTNVHGPAVKASAGLRYALSDRLALNLNAGRTEARSSSGQRFGATSLGLGVDYLFAVPVR</sequence>
<dbReference type="EMBL" id="JAMXMC010000007">
    <property type="protein sequence ID" value="MCO5977786.1"/>
    <property type="molecule type" value="Genomic_DNA"/>
</dbReference>
<feature type="signal peptide" evidence="1">
    <location>
        <begin position="1"/>
        <end position="17"/>
    </location>
</feature>
<dbReference type="Proteomes" id="UP001204851">
    <property type="component" value="Unassembled WGS sequence"/>
</dbReference>
<accession>A0ABT1BQF4</accession>
<reference evidence="2 3" key="1">
    <citation type="submission" date="2022-06" db="EMBL/GenBank/DDBJ databases">
        <title>Ideonella sp. NS12-5 Genome sequencing and assembly.</title>
        <authorList>
            <person name="Jung Y."/>
        </authorList>
    </citation>
    <scope>NUCLEOTIDE SEQUENCE [LARGE SCALE GENOMIC DNA]</scope>
    <source>
        <strain evidence="2 3">NS12-5</strain>
    </source>
</reference>